<evidence type="ECO:0000256" key="9">
    <source>
        <dbReference type="SAM" id="Phobius"/>
    </source>
</evidence>
<keyword evidence="4" id="KW-1003">Cell membrane</keyword>
<accession>A0A1I2H5P9</accession>
<comment type="similarity">
    <text evidence="2">Belongs to the CPA3 antiporters (TC 2.A.63) subunit F family.</text>
</comment>
<dbReference type="STRING" id="285351.SAMN04488035_2212"/>
<dbReference type="Pfam" id="PF04066">
    <property type="entry name" value="MrpF_PhaF"/>
    <property type="match status" value="1"/>
</dbReference>
<feature type="transmembrane region" description="Helical" evidence="9">
    <location>
        <begin position="60"/>
        <end position="82"/>
    </location>
</feature>
<name>A0A1I2H5P9_9MICO</name>
<keyword evidence="3" id="KW-0813">Transport</keyword>
<dbReference type="GO" id="GO:0015385">
    <property type="term" value="F:sodium:proton antiporter activity"/>
    <property type="evidence" value="ECO:0007669"/>
    <property type="project" value="TreeGrafter"/>
</dbReference>
<evidence type="ECO:0000256" key="5">
    <source>
        <dbReference type="ARBA" id="ARBA00022692"/>
    </source>
</evidence>
<gene>
    <name evidence="10" type="ORF">SAMN04488035_2212</name>
</gene>
<protein>
    <submittedName>
        <fullName evidence="10">Multisubunit sodium/proton antiporter, MrpF subunit</fullName>
    </submittedName>
</protein>
<dbReference type="EMBL" id="FONZ01000003">
    <property type="protein sequence ID" value="SFF25012.1"/>
    <property type="molecule type" value="Genomic_DNA"/>
</dbReference>
<reference evidence="11" key="1">
    <citation type="submission" date="2016-10" db="EMBL/GenBank/DDBJ databases">
        <authorList>
            <person name="Varghese N."/>
            <person name="Submissions S."/>
        </authorList>
    </citation>
    <scope>NUCLEOTIDE SEQUENCE [LARGE SCALE GENOMIC DNA]</scope>
    <source>
        <strain evidence="11">DSM 19083</strain>
    </source>
</reference>
<evidence type="ECO:0000256" key="7">
    <source>
        <dbReference type="ARBA" id="ARBA00023136"/>
    </source>
</evidence>
<keyword evidence="7 9" id="KW-0472">Membrane</keyword>
<dbReference type="RefSeq" id="WP_093378509.1">
    <property type="nucleotide sequence ID" value="NZ_BNAN01000003.1"/>
</dbReference>
<dbReference type="Proteomes" id="UP000198520">
    <property type="component" value="Unassembled WGS sequence"/>
</dbReference>
<comment type="subcellular location">
    <subcellularLocation>
        <location evidence="1">Cell membrane</location>
        <topology evidence="1">Multi-pass membrane protein</topology>
    </subcellularLocation>
</comment>
<dbReference type="OrthoDB" id="3733837at2"/>
<evidence type="ECO:0000256" key="2">
    <source>
        <dbReference type="ARBA" id="ARBA00009212"/>
    </source>
</evidence>
<evidence type="ECO:0000256" key="3">
    <source>
        <dbReference type="ARBA" id="ARBA00022448"/>
    </source>
</evidence>
<evidence type="ECO:0000256" key="8">
    <source>
        <dbReference type="SAM" id="MobiDB-lite"/>
    </source>
</evidence>
<keyword evidence="5 9" id="KW-0812">Transmembrane</keyword>
<evidence type="ECO:0000313" key="11">
    <source>
        <dbReference type="Proteomes" id="UP000198520"/>
    </source>
</evidence>
<evidence type="ECO:0000256" key="1">
    <source>
        <dbReference type="ARBA" id="ARBA00004651"/>
    </source>
</evidence>
<evidence type="ECO:0000256" key="4">
    <source>
        <dbReference type="ARBA" id="ARBA00022475"/>
    </source>
</evidence>
<evidence type="ECO:0000313" key="10">
    <source>
        <dbReference type="EMBL" id="SFF25012.1"/>
    </source>
</evidence>
<evidence type="ECO:0000256" key="6">
    <source>
        <dbReference type="ARBA" id="ARBA00022989"/>
    </source>
</evidence>
<feature type="transmembrane region" description="Helical" evidence="9">
    <location>
        <begin position="35"/>
        <end position="53"/>
    </location>
</feature>
<dbReference type="AlphaFoldDB" id="A0A1I2H5P9"/>
<sequence>MIYAVIVAGAFLFTGAVLALVRVERGPTMLDRTVALDVLTATLVGALALEAGWHRRTDTLPIIVVLSMVGFVSSVTIARFAAVEPEDAGRILTREEAALEVARQEEAQARALELENTPERTRASAEESEHHGGGADGAVR</sequence>
<dbReference type="PANTHER" id="PTHR34702">
    <property type="entry name" value="NA(+)/H(+) ANTIPORTER SUBUNIT F1"/>
    <property type="match status" value="1"/>
</dbReference>
<dbReference type="PANTHER" id="PTHR34702:SF1">
    <property type="entry name" value="NA(+)_H(+) ANTIPORTER SUBUNIT F"/>
    <property type="match status" value="1"/>
</dbReference>
<keyword evidence="11" id="KW-1185">Reference proteome</keyword>
<feature type="region of interest" description="Disordered" evidence="8">
    <location>
        <begin position="108"/>
        <end position="140"/>
    </location>
</feature>
<keyword evidence="6 9" id="KW-1133">Transmembrane helix</keyword>
<organism evidence="10 11">
    <name type="scientific">Flavimobilis marinus</name>
    <dbReference type="NCBI Taxonomy" id="285351"/>
    <lineage>
        <taxon>Bacteria</taxon>
        <taxon>Bacillati</taxon>
        <taxon>Actinomycetota</taxon>
        <taxon>Actinomycetes</taxon>
        <taxon>Micrococcales</taxon>
        <taxon>Jonesiaceae</taxon>
        <taxon>Flavimobilis</taxon>
    </lineage>
</organism>
<feature type="compositionally biased region" description="Basic and acidic residues" evidence="8">
    <location>
        <begin position="117"/>
        <end position="140"/>
    </location>
</feature>
<dbReference type="InterPro" id="IPR007208">
    <property type="entry name" value="MrpF/PhaF-like"/>
</dbReference>
<proteinExistence type="inferred from homology"/>
<dbReference type="GO" id="GO:0005886">
    <property type="term" value="C:plasma membrane"/>
    <property type="evidence" value="ECO:0007669"/>
    <property type="project" value="UniProtKB-SubCell"/>
</dbReference>